<organism evidence="1">
    <name type="scientific">marine sediment metagenome</name>
    <dbReference type="NCBI Taxonomy" id="412755"/>
    <lineage>
        <taxon>unclassified sequences</taxon>
        <taxon>metagenomes</taxon>
        <taxon>ecological metagenomes</taxon>
    </lineage>
</organism>
<comment type="caution">
    <text evidence="1">The sequence shown here is derived from an EMBL/GenBank/DDBJ whole genome shotgun (WGS) entry which is preliminary data.</text>
</comment>
<gene>
    <name evidence="1" type="ORF">LCGC14_1265270</name>
</gene>
<evidence type="ECO:0000313" key="1">
    <source>
        <dbReference type="EMBL" id="KKM87798.1"/>
    </source>
</evidence>
<protein>
    <submittedName>
        <fullName evidence="1">Uncharacterized protein</fullName>
    </submittedName>
</protein>
<accession>A0A0F9L1X0</accession>
<dbReference type="EMBL" id="LAZR01007053">
    <property type="protein sequence ID" value="KKM87798.1"/>
    <property type="molecule type" value="Genomic_DNA"/>
</dbReference>
<reference evidence="1" key="1">
    <citation type="journal article" date="2015" name="Nature">
        <title>Complex archaea that bridge the gap between prokaryotes and eukaryotes.</title>
        <authorList>
            <person name="Spang A."/>
            <person name="Saw J.H."/>
            <person name="Jorgensen S.L."/>
            <person name="Zaremba-Niedzwiedzka K."/>
            <person name="Martijn J."/>
            <person name="Lind A.E."/>
            <person name="van Eijk R."/>
            <person name="Schleper C."/>
            <person name="Guy L."/>
            <person name="Ettema T.J."/>
        </authorList>
    </citation>
    <scope>NUCLEOTIDE SEQUENCE</scope>
</reference>
<name>A0A0F9L1X0_9ZZZZ</name>
<proteinExistence type="predicted"/>
<dbReference type="AlphaFoldDB" id="A0A0F9L1X0"/>
<sequence>MKLYIYQSPIVSVQGSKPTIIKLTLSKHKLDHDEYPRFADLESPLYDSFLLAHLPKIAAALSVSEKLPFMVATHNQTLEKDGLFEEWLKSLQSVLDNISNPLIVAFDACTPIDLLAKRRNSLTKLESNRVQYCLTINEACGNATKHIKEFNWSFIVVQSNLLSAAIVDVSEALFVAKEKNIERIVTWIQSKVSLTIANEHDVQYVHGSIFSEPYYLIEAVETVKGIGYG</sequence>